<organism evidence="2 3">
    <name type="scientific">Myotis brandtii</name>
    <name type="common">Brandt's bat</name>
    <dbReference type="NCBI Taxonomy" id="109478"/>
    <lineage>
        <taxon>Eukaryota</taxon>
        <taxon>Metazoa</taxon>
        <taxon>Chordata</taxon>
        <taxon>Craniata</taxon>
        <taxon>Vertebrata</taxon>
        <taxon>Euteleostomi</taxon>
        <taxon>Mammalia</taxon>
        <taxon>Eutheria</taxon>
        <taxon>Laurasiatheria</taxon>
        <taxon>Chiroptera</taxon>
        <taxon>Yangochiroptera</taxon>
        <taxon>Vespertilionidae</taxon>
        <taxon>Myotis</taxon>
    </lineage>
</organism>
<feature type="compositionally biased region" description="Basic and acidic residues" evidence="1">
    <location>
        <begin position="97"/>
        <end position="123"/>
    </location>
</feature>
<dbReference type="AlphaFoldDB" id="S7NCZ1"/>
<evidence type="ECO:0000256" key="1">
    <source>
        <dbReference type="SAM" id="MobiDB-lite"/>
    </source>
</evidence>
<dbReference type="Proteomes" id="UP000052978">
    <property type="component" value="Unassembled WGS sequence"/>
</dbReference>
<evidence type="ECO:0000313" key="3">
    <source>
        <dbReference type="Proteomes" id="UP000052978"/>
    </source>
</evidence>
<sequence>MVDLNEKFVLGHLLVAPCRFGTRGEAEKAARASSPHRWMHLIPGGRRLQRRSRDLEQLESEAKDGRRSPIATEETPRRGARDHLPRWRRRKGLLWVPERDSPSHSSPERGSDCSHNSSDHEDGSSAGRRTPPKIPDFAHPLGGLLVTPSQAHLVVGPV</sequence>
<feature type="region of interest" description="Disordered" evidence="1">
    <location>
        <begin position="31"/>
        <end position="143"/>
    </location>
</feature>
<accession>S7NCZ1</accession>
<feature type="compositionally biased region" description="Basic and acidic residues" evidence="1">
    <location>
        <begin position="74"/>
        <end position="85"/>
    </location>
</feature>
<dbReference type="EMBL" id="KE163905">
    <property type="protein sequence ID" value="EPQ14305.1"/>
    <property type="molecule type" value="Genomic_DNA"/>
</dbReference>
<proteinExistence type="predicted"/>
<keyword evidence="3" id="KW-1185">Reference proteome</keyword>
<protein>
    <submittedName>
        <fullName evidence="2">Uncharacterized protein</fullName>
    </submittedName>
</protein>
<name>S7NCZ1_MYOBR</name>
<reference evidence="2 3" key="1">
    <citation type="journal article" date="2013" name="Nat. Commun.">
        <title>Genome analysis reveals insights into physiology and longevity of the Brandt's bat Myotis brandtii.</title>
        <authorList>
            <person name="Seim I."/>
            <person name="Fang X."/>
            <person name="Xiong Z."/>
            <person name="Lobanov A.V."/>
            <person name="Huang Z."/>
            <person name="Ma S."/>
            <person name="Feng Y."/>
            <person name="Turanov A.A."/>
            <person name="Zhu Y."/>
            <person name="Lenz T.L."/>
            <person name="Gerashchenko M.V."/>
            <person name="Fan D."/>
            <person name="Hee Yim S."/>
            <person name="Yao X."/>
            <person name="Jordan D."/>
            <person name="Xiong Y."/>
            <person name="Ma Y."/>
            <person name="Lyapunov A.N."/>
            <person name="Chen G."/>
            <person name="Kulakova O.I."/>
            <person name="Sun Y."/>
            <person name="Lee S.G."/>
            <person name="Bronson R.T."/>
            <person name="Moskalev A.A."/>
            <person name="Sunyaev S.R."/>
            <person name="Zhang G."/>
            <person name="Krogh A."/>
            <person name="Wang J."/>
            <person name="Gladyshev V.N."/>
        </authorList>
    </citation>
    <scope>NUCLEOTIDE SEQUENCE [LARGE SCALE GENOMIC DNA]</scope>
</reference>
<evidence type="ECO:0000313" key="2">
    <source>
        <dbReference type="EMBL" id="EPQ14305.1"/>
    </source>
</evidence>
<gene>
    <name evidence="2" type="ORF">D623_10015934</name>
</gene>
<feature type="compositionally biased region" description="Basic and acidic residues" evidence="1">
    <location>
        <begin position="51"/>
        <end position="67"/>
    </location>
</feature>